<dbReference type="EMBL" id="DF974288">
    <property type="protein sequence ID" value="GAU47164.1"/>
    <property type="molecule type" value="Genomic_DNA"/>
</dbReference>
<feature type="region of interest" description="Disordered" evidence="2">
    <location>
        <begin position="914"/>
        <end position="938"/>
    </location>
</feature>
<feature type="compositionally biased region" description="Pro residues" evidence="2">
    <location>
        <begin position="1008"/>
        <end position="1026"/>
    </location>
</feature>
<dbReference type="Proteomes" id="UP000242715">
    <property type="component" value="Unassembled WGS sequence"/>
</dbReference>
<feature type="region of interest" description="Disordered" evidence="2">
    <location>
        <begin position="760"/>
        <end position="788"/>
    </location>
</feature>
<proteinExistence type="predicted"/>
<keyword evidence="5" id="KW-1185">Reference proteome</keyword>
<dbReference type="PANTHER" id="PTHR12550">
    <property type="entry name" value="HEPATOMA-DERIVED GROWTH FACTOR-RELATED"/>
    <property type="match status" value="1"/>
</dbReference>
<organism evidence="4 5">
    <name type="scientific">Trifolium subterraneum</name>
    <name type="common">Subterranean clover</name>
    <dbReference type="NCBI Taxonomy" id="3900"/>
    <lineage>
        <taxon>Eukaryota</taxon>
        <taxon>Viridiplantae</taxon>
        <taxon>Streptophyta</taxon>
        <taxon>Embryophyta</taxon>
        <taxon>Tracheophyta</taxon>
        <taxon>Spermatophyta</taxon>
        <taxon>Magnoliopsida</taxon>
        <taxon>eudicotyledons</taxon>
        <taxon>Gunneridae</taxon>
        <taxon>Pentapetalae</taxon>
        <taxon>rosids</taxon>
        <taxon>fabids</taxon>
        <taxon>Fabales</taxon>
        <taxon>Fabaceae</taxon>
        <taxon>Papilionoideae</taxon>
        <taxon>50 kb inversion clade</taxon>
        <taxon>NPAAA clade</taxon>
        <taxon>Hologalegina</taxon>
        <taxon>IRL clade</taxon>
        <taxon>Trifolieae</taxon>
        <taxon>Trifolium</taxon>
    </lineage>
</organism>
<feature type="compositionally biased region" description="Acidic residues" evidence="2">
    <location>
        <begin position="916"/>
        <end position="929"/>
    </location>
</feature>
<feature type="region of interest" description="Disordered" evidence="2">
    <location>
        <begin position="999"/>
        <end position="1037"/>
    </location>
</feature>
<gene>
    <name evidence="4" type="ORF">TSUD_28870</name>
</gene>
<name>A0A2Z6NSH7_TRISU</name>
<evidence type="ECO:0000256" key="2">
    <source>
        <dbReference type="SAM" id="MobiDB-lite"/>
    </source>
</evidence>
<dbReference type="InterPro" id="IPR006569">
    <property type="entry name" value="CID_dom"/>
</dbReference>
<evidence type="ECO:0000256" key="1">
    <source>
        <dbReference type="ARBA" id="ARBA00022664"/>
    </source>
</evidence>
<dbReference type="OrthoDB" id="62853at2759"/>
<reference evidence="5" key="1">
    <citation type="journal article" date="2017" name="Front. Plant Sci.">
        <title>Climate Clever Clovers: New Paradigm to Reduce the Environmental Footprint of Ruminants by Breeding Low Methanogenic Forages Utilizing Haplotype Variation.</title>
        <authorList>
            <person name="Kaur P."/>
            <person name="Appels R."/>
            <person name="Bayer P.E."/>
            <person name="Keeble-Gagnere G."/>
            <person name="Wang J."/>
            <person name="Hirakawa H."/>
            <person name="Shirasawa K."/>
            <person name="Vercoe P."/>
            <person name="Stefanova K."/>
            <person name="Durmic Z."/>
            <person name="Nichols P."/>
            <person name="Revell C."/>
            <person name="Isobe S.N."/>
            <person name="Edwards D."/>
            <person name="Erskine W."/>
        </authorList>
    </citation>
    <scope>NUCLEOTIDE SEQUENCE [LARGE SCALE GENOMIC DNA]</scope>
    <source>
        <strain evidence="5">cv. Daliak</strain>
    </source>
</reference>
<keyword evidence="1" id="KW-0507">mRNA processing</keyword>
<feature type="compositionally biased region" description="Polar residues" evidence="2">
    <location>
        <begin position="138"/>
        <end position="151"/>
    </location>
</feature>
<feature type="region of interest" description="Disordered" evidence="2">
    <location>
        <begin position="358"/>
        <end position="403"/>
    </location>
</feature>
<dbReference type="PANTHER" id="PTHR12550:SF80">
    <property type="entry name" value="TUDOR_PWWP_MBT SUPERFAMILY PROTEIN"/>
    <property type="match status" value="1"/>
</dbReference>
<feature type="compositionally biased region" description="Basic residues" evidence="2">
    <location>
        <begin position="295"/>
        <end position="304"/>
    </location>
</feature>
<feature type="compositionally biased region" description="Polar residues" evidence="2">
    <location>
        <begin position="778"/>
        <end position="788"/>
    </location>
</feature>
<feature type="region of interest" description="Disordered" evidence="2">
    <location>
        <begin position="235"/>
        <end position="263"/>
    </location>
</feature>
<feature type="region of interest" description="Disordered" evidence="2">
    <location>
        <begin position="295"/>
        <end position="331"/>
    </location>
</feature>
<feature type="compositionally biased region" description="Basic and acidic residues" evidence="2">
    <location>
        <begin position="119"/>
        <end position="136"/>
    </location>
</feature>
<dbReference type="Gene3D" id="1.25.40.90">
    <property type="match status" value="1"/>
</dbReference>
<protein>
    <recommendedName>
        <fullName evidence="3">CID domain-containing protein</fullName>
    </recommendedName>
</protein>
<dbReference type="GO" id="GO:0006397">
    <property type="term" value="P:mRNA processing"/>
    <property type="evidence" value="ECO:0007669"/>
    <property type="project" value="UniProtKB-KW"/>
</dbReference>
<sequence>MTPYIFSVCSAFCNPADVEAFTEEKKQSLVKRQGKGADFVRAVKEIVDSYEQLKKERQLGEANCGGNVADANISNSVINSGASDNSVSCEVTATLPIKSSNSVVDRHDLVCPAEDDSADVLKDESNDKEASKKELSDNAPSVQSPKPLTYSSRKRSAGDLCPQGFITDRHMPVRRNRSTSRVQNFMFPCNDSGKNAGSQLTNATQGASVRRNQRLRKSPDLAGCNDFDSSASVLNDSVEDKDNSSEILTNDSDEFSLNEGSAMDSNYKPIETIECPEDVELNKGLDLKIKGVVNKKKRNPNRKRATNDSSKSTIKLEEDLGVRNSSQSSQNICGNSEEKCFEQDGDEHLPLVKRARVRMGKSSSTEGELNNIPHAPGKSCKEDNNSPPQIITSSNCENGSSADGGSSVLIGTVDNVSPSKIVAPCPDHQIGNTKRDQPFCSVDDEAALPPSKRLHRALEAMSANAAEEGQARIESSSSRMTSIGLSTIKTSPDKTLNNHEGGGLELQKSDACGGNSSHIIVHSLSANPNPMISMENDSSKQVDKLSTRFQAQENGADVLPCAADQNVVCDTDKADLKIQVPREISPNVDSKCCEVESNQVSPHLSLPPNNDDNIITLNHSNTTSDESEHNGISLHSEADVANKEIISPQNNTDLPRNEVLISDDTKCLKPAVCDVNRANEMSEVIKEVECEVPEEDLNSVSTSDCLGEKGISGIRSSTSLTDGGDCIPQGSPPNTSVCNVSTSDSSNILHNGSCSPDVHLHQKQSLSGPVDESKYGSEATQQSSSMGKSTEAARAALLYFEAMLGTLKRTKESIGRATRIAIDCAKFGIADKVMEILAHNLESESSLHRRVDLFFLVDSIAQFSRGLKGVFSRRSLRTERALDDPIREMEGMHVDEYGSNSSLQLPGFCMPRMLKDEDDNEGSDSDGENFEAVTPEHISEVHEMTSTIDKHRHILEAVDGELEMEDVAPSRDVEMNSFCNVDRGNTREFQKNLSLSSAPLPQLAPQCSAPPPSAPPPPPLPPPPLPMSHLSNSSDPCRSVFNSTGHTESQCMKENTLLPMVQPLAAPSSNKQPISDYHVPEYREMHVPESTCSFNSFPVPPPINYRHSDGVSMHDRRHSIRPPRHVPSNQFSFVHGEQHVRHRREVPPPPPYSNRQHFVENMEREHFYHNNHERFKPPPYDYRERWDAPPPYPGPMYHDDDMPSPYGCHPCEPPRIPDHGWRFPPRSMNHRNNMPFRPPFEDAIPATNRGPSFWRPRYNDLNSGFVLCLWSIILYMQDSFEDDST</sequence>
<accession>A0A2Z6NSH7</accession>
<feature type="compositionally biased region" description="Polar residues" evidence="2">
    <location>
        <begin position="192"/>
        <end position="207"/>
    </location>
</feature>
<evidence type="ECO:0000313" key="4">
    <source>
        <dbReference type="EMBL" id="GAU47164.1"/>
    </source>
</evidence>
<dbReference type="SMART" id="SM00582">
    <property type="entry name" value="RPR"/>
    <property type="match status" value="1"/>
</dbReference>
<dbReference type="GO" id="GO:0005634">
    <property type="term" value="C:nucleus"/>
    <property type="evidence" value="ECO:0007669"/>
    <property type="project" value="UniProtKB-ARBA"/>
</dbReference>
<dbReference type="InterPro" id="IPR008942">
    <property type="entry name" value="ENTH_VHS"/>
</dbReference>
<evidence type="ECO:0000313" key="5">
    <source>
        <dbReference type="Proteomes" id="UP000242715"/>
    </source>
</evidence>
<feature type="region of interest" description="Disordered" evidence="2">
    <location>
        <begin position="115"/>
        <end position="212"/>
    </location>
</feature>
<feature type="compositionally biased region" description="Polar residues" evidence="2">
    <location>
        <begin position="385"/>
        <end position="403"/>
    </location>
</feature>
<feature type="domain" description="CID" evidence="3">
    <location>
        <begin position="799"/>
        <end position="915"/>
    </location>
</feature>
<evidence type="ECO:0000259" key="3">
    <source>
        <dbReference type="SMART" id="SM00582"/>
    </source>
</evidence>